<feature type="region of interest" description="Disordered" evidence="1">
    <location>
        <begin position="1"/>
        <end position="43"/>
    </location>
</feature>
<evidence type="ECO:0000313" key="2">
    <source>
        <dbReference type="EMBL" id="OIQ82081.1"/>
    </source>
</evidence>
<proteinExistence type="predicted"/>
<name>A0A1J5QEV8_9ZZZZ</name>
<dbReference type="EMBL" id="MLJW01000845">
    <property type="protein sequence ID" value="OIQ82081.1"/>
    <property type="molecule type" value="Genomic_DNA"/>
</dbReference>
<evidence type="ECO:0000256" key="1">
    <source>
        <dbReference type="SAM" id="MobiDB-lite"/>
    </source>
</evidence>
<organism evidence="2">
    <name type="scientific">mine drainage metagenome</name>
    <dbReference type="NCBI Taxonomy" id="410659"/>
    <lineage>
        <taxon>unclassified sequences</taxon>
        <taxon>metagenomes</taxon>
        <taxon>ecological metagenomes</taxon>
    </lineage>
</organism>
<comment type="caution">
    <text evidence="2">The sequence shown here is derived from an EMBL/GenBank/DDBJ whole genome shotgun (WGS) entry which is preliminary data.</text>
</comment>
<gene>
    <name evidence="2" type="ORF">GALL_361330</name>
</gene>
<accession>A0A1J5QEV8</accession>
<dbReference type="AlphaFoldDB" id="A0A1J5QEV8"/>
<protein>
    <submittedName>
        <fullName evidence="2">Uncharacterized protein</fullName>
    </submittedName>
</protein>
<reference evidence="2" key="1">
    <citation type="submission" date="2016-10" db="EMBL/GenBank/DDBJ databases">
        <title>Sequence of Gallionella enrichment culture.</title>
        <authorList>
            <person name="Poehlein A."/>
            <person name="Muehling M."/>
            <person name="Daniel R."/>
        </authorList>
    </citation>
    <scope>NUCLEOTIDE SEQUENCE</scope>
</reference>
<sequence length="43" mass="4665">MAKGQLRGNKEAKKPKKDSKPVNAPIGTFIAMPKTVPSQKQKS</sequence>